<accession>A0AAE0EZE7</accession>
<dbReference type="SUPFAM" id="SSF50814">
    <property type="entry name" value="Lipocalins"/>
    <property type="match status" value="1"/>
</dbReference>
<sequence>MAAYVAQYGVEKSTQTFTIVGDEVRCVRNQDIETAVRFTVGAGQQDGEKPDGSITTFIPTWDGEKLVVALRDGTTMVREAIGDEMILTLKCQDVVATLTHEKREIGDNIATTCGGCW</sequence>
<dbReference type="EMBL" id="LGRX02029839">
    <property type="protein sequence ID" value="KAK3246411.1"/>
    <property type="molecule type" value="Genomic_DNA"/>
</dbReference>
<protein>
    <submittedName>
        <fullName evidence="1">Uncharacterized protein</fullName>
    </submittedName>
</protein>
<comment type="caution">
    <text evidence="1">The sequence shown here is derived from an EMBL/GenBank/DDBJ whole genome shotgun (WGS) entry which is preliminary data.</text>
</comment>
<evidence type="ECO:0000313" key="2">
    <source>
        <dbReference type="Proteomes" id="UP001190700"/>
    </source>
</evidence>
<organism evidence="1 2">
    <name type="scientific">Cymbomonas tetramitiformis</name>
    <dbReference type="NCBI Taxonomy" id="36881"/>
    <lineage>
        <taxon>Eukaryota</taxon>
        <taxon>Viridiplantae</taxon>
        <taxon>Chlorophyta</taxon>
        <taxon>Pyramimonadophyceae</taxon>
        <taxon>Pyramimonadales</taxon>
        <taxon>Pyramimonadaceae</taxon>
        <taxon>Cymbomonas</taxon>
    </lineage>
</organism>
<dbReference type="InterPro" id="IPR012674">
    <property type="entry name" value="Calycin"/>
</dbReference>
<gene>
    <name evidence="1" type="ORF">CYMTET_44051</name>
</gene>
<keyword evidence="2" id="KW-1185">Reference proteome</keyword>
<reference evidence="1 2" key="1">
    <citation type="journal article" date="2015" name="Genome Biol. Evol.">
        <title>Comparative Genomics of a Bacterivorous Green Alga Reveals Evolutionary Causalities and Consequences of Phago-Mixotrophic Mode of Nutrition.</title>
        <authorList>
            <person name="Burns J.A."/>
            <person name="Paasch A."/>
            <person name="Narechania A."/>
            <person name="Kim E."/>
        </authorList>
    </citation>
    <scope>NUCLEOTIDE SEQUENCE [LARGE SCALE GENOMIC DNA]</scope>
    <source>
        <strain evidence="1 2">PLY_AMNH</strain>
    </source>
</reference>
<evidence type="ECO:0000313" key="1">
    <source>
        <dbReference type="EMBL" id="KAK3246411.1"/>
    </source>
</evidence>
<dbReference type="AlphaFoldDB" id="A0AAE0EZE7"/>
<dbReference type="Gene3D" id="2.40.128.20">
    <property type="match status" value="1"/>
</dbReference>
<name>A0AAE0EZE7_9CHLO</name>
<proteinExistence type="predicted"/>
<dbReference type="Proteomes" id="UP001190700">
    <property type="component" value="Unassembled WGS sequence"/>
</dbReference>